<sequence>MIKNDGDFGVPPHAAKNREVVEQRLKDVAVGTGLQETLTIEWRTKPQVVQVIDMPVDSLYYNPGTHRIRAQRSYDPHLDRRLDEDPWSDDSQEYLEHLLQAEPSDPSKRDKDFEALKQSLADFKQNEPGLITREGILVNGNTRAAALRELGVENIRVAVLPDSCTWADINRVELSLQLRHDTRRPYSYINRLLTIDEQVESGRPLKEVARDFRIRESTAEQDLWVLSCLRDLSDRSSTGDVQLRLLDFEDAQERLREVHRAYAKESKADVQKAELLKENRLAAIVMNFSKTDVRLIEADFRGRYLEHRLPDELKTAPDAAPARVIPGINRAVKADVPQVAAARAFTDSVLRAKAVVRAKEKVPSAQLDAATSVFEVAHKAVEDALEPAGKDARVRKRKQAAPDRLNDACQDIEQCITDMVLASASRSLDEEALDEAVLKLKATLKKLAQATAQTIEVPGEGVEWLRDAVRQGQA</sequence>
<accession>A0A652KKE6</accession>
<dbReference type="EMBL" id="RDBM01000037">
    <property type="protein sequence ID" value="TXS24056.1"/>
    <property type="molecule type" value="Genomic_DNA"/>
</dbReference>
<evidence type="ECO:0000313" key="1">
    <source>
        <dbReference type="EMBL" id="TXS24056.1"/>
    </source>
</evidence>
<name>A0A652KKE6_9ACTN</name>
<dbReference type="AlphaFoldDB" id="A0A652KKE6"/>
<reference evidence="1" key="1">
    <citation type="submission" date="2018-10" db="EMBL/GenBank/DDBJ databases">
        <authorList>
            <person name="Hariharan J."/>
            <person name="Choudoir M.J."/>
            <person name="Diebold P."/>
            <person name="Panke-Buisse K."/>
            <person name="Campbell A.N."/>
            <person name="Buckley D.H."/>
        </authorList>
    </citation>
    <scope>NUCLEOTIDE SEQUENCE</scope>
    <source>
        <strain evidence="1">Gb1</strain>
    </source>
</reference>
<comment type="caution">
    <text evidence="1">The sequence shown here is derived from an EMBL/GenBank/DDBJ whole genome shotgun (WGS) entry which is preliminary data.</text>
</comment>
<proteinExistence type="predicted"/>
<gene>
    <name evidence="1" type="ORF">EAO74_26500</name>
</gene>
<protein>
    <submittedName>
        <fullName evidence="1">Transcriptional regulator</fullName>
    </submittedName>
</protein>
<organism evidence="1">
    <name type="scientific">Streptomyces sp. gb1(2016)</name>
    <dbReference type="NCBI Taxonomy" id="1828321"/>
    <lineage>
        <taxon>Bacteria</taxon>
        <taxon>Bacillati</taxon>
        <taxon>Actinomycetota</taxon>
        <taxon>Actinomycetes</taxon>
        <taxon>Kitasatosporales</taxon>
        <taxon>Streptomycetaceae</taxon>
        <taxon>Streptomyces</taxon>
    </lineage>
</organism>
<dbReference type="RefSeq" id="WP_147984971.1">
    <property type="nucleotide sequence ID" value="NZ_RDBM01000037.1"/>
</dbReference>